<comment type="caution">
    <text evidence="9">The sequence shown here is derived from an EMBL/GenBank/DDBJ whole genome shotgun (WGS) entry which is preliminary data.</text>
</comment>
<dbReference type="Proteomes" id="UP000823561">
    <property type="component" value="Chromosome 7"/>
</dbReference>
<organism evidence="9 10">
    <name type="scientific">Alosa alosa</name>
    <name type="common">allis shad</name>
    <dbReference type="NCBI Taxonomy" id="278164"/>
    <lineage>
        <taxon>Eukaryota</taxon>
        <taxon>Metazoa</taxon>
        <taxon>Chordata</taxon>
        <taxon>Craniata</taxon>
        <taxon>Vertebrata</taxon>
        <taxon>Euteleostomi</taxon>
        <taxon>Actinopterygii</taxon>
        <taxon>Neopterygii</taxon>
        <taxon>Teleostei</taxon>
        <taxon>Clupei</taxon>
        <taxon>Clupeiformes</taxon>
        <taxon>Clupeoidei</taxon>
        <taxon>Clupeidae</taxon>
        <taxon>Alosa</taxon>
    </lineage>
</organism>
<comment type="subcellular location">
    <subcellularLocation>
        <location evidence="1">Membrane</location>
        <topology evidence="1">Single-pass membrane protein</topology>
    </subcellularLocation>
</comment>
<keyword evidence="5" id="KW-0325">Glycoprotein</keyword>
<dbReference type="GO" id="GO:0005509">
    <property type="term" value="F:calcium ion binding"/>
    <property type="evidence" value="ECO:0007669"/>
    <property type="project" value="UniProtKB-UniRule"/>
</dbReference>
<dbReference type="PRINTS" id="PR00205">
    <property type="entry name" value="CADHERIN"/>
</dbReference>
<sequence length="401" mass="43584">MEQFSSAQDEEGLSSTTEVIIDVQDFDNLNPYFQHNLYETTVQENWMGSVPSVHPEAIKALDGDRGINETLAYSISSVSPRKYQSNFLIDFNTGVIAVVQWLDREEIGSVLLGIKASQQDDSQKTADSTLLVHIGDAAEAPVFSNDTYAAQIFNIAPYKYPVVKLKATDPDVGETETLRYSLVEPSSMFDVEPSSGQVYVVSAVGESGKVSLQVKATDILGLYDITTVEVTVIESGSSNVAVLSLNMAVNTVEDNAPQVEESLGRALGWTVRIMSVTSDAELFQREVQPKTYVSLIAMEPDSTAVLPKEEVKERLQSEGESVRTELGKVFGPGLVVSVEEGSTGTGLRSDNQVTVITLGAFLALFMALVPVSVLLTRRFSKGNGNERASLTLETNDMLTRM</sequence>
<reference evidence="9" key="1">
    <citation type="submission" date="2020-10" db="EMBL/GenBank/DDBJ databases">
        <title>Chromosome-scale genome assembly of the Allis shad, Alosa alosa.</title>
        <authorList>
            <person name="Margot Z."/>
            <person name="Christophe K."/>
            <person name="Cabau C."/>
            <person name="Louis A."/>
            <person name="Berthelot C."/>
            <person name="Parey E."/>
            <person name="Roest Crollius H."/>
            <person name="Montfort J."/>
            <person name="Robinson-Rechavi M."/>
            <person name="Bucao C."/>
            <person name="Bouchez O."/>
            <person name="Gislard M."/>
            <person name="Lluch J."/>
            <person name="Milhes M."/>
            <person name="Lampietro C."/>
            <person name="Lopez Roques C."/>
            <person name="Donnadieu C."/>
            <person name="Braasch I."/>
            <person name="Desvignes T."/>
            <person name="Postlethwait J."/>
            <person name="Bobe J."/>
            <person name="Guiguen Y."/>
        </authorList>
    </citation>
    <scope>NUCLEOTIDE SEQUENCE</scope>
    <source>
        <strain evidence="9">M-15738</strain>
        <tissue evidence="9">Blood</tissue>
    </source>
</reference>
<dbReference type="InterPro" id="IPR050174">
    <property type="entry name" value="Protocadherin/Cadherin-CA"/>
</dbReference>
<evidence type="ECO:0000256" key="6">
    <source>
        <dbReference type="PROSITE-ProRule" id="PRU00043"/>
    </source>
</evidence>
<accession>A0AAV6GYB9</accession>
<dbReference type="SUPFAM" id="SSF49313">
    <property type="entry name" value="Cadherin-like"/>
    <property type="match status" value="2"/>
</dbReference>
<dbReference type="GO" id="GO:0007156">
    <property type="term" value="P:homophilic cell adhesion via plasma membrane adhesion molecules"/>
    <property type="evidence" value="ECO:0007669"/>
    <property type="project" value="InterPro"/>
</dbReference>
<dbReference type="Gene3D" id="2.60.40.60">
    <property type="entry name" value="Cadherins"/>
    <property type="match status" value="2"/>
</dbReference>
<feature type="domain" description="Cadherin" evidence="8">
    <location>
        <begin position="34"/>
        <end position="143"/>
    </location>
</feature>
<dbReference type="PANTHER" id="PTHR24028">
    <property type="entry name" value="CADHERIN-87A"/>
    <property type="match status" value="1"/>
</dbReference>
<dbReference type="Pfam" id="PF00028">
    <property type="entry name" value="Cadherin"/>
    <property type="match status" value="2"/>
</dbReference>
<dbReference type="CDD" id="cd11304">
    <property type="entry name" value="Cadherin_repeat"/>
    <property type="match status" value="2"/>
</dbReference>
<keyword evidence="3 7" id="KW-1133">Transmembrane helix</keyword>
<dbReference type="PANTHER" id="PTHR24028:SF263">
    <property type="entry name" value="CADHERIN-RELATED FAMILY MEMBER 1"/>
    <property type="match status" value="1"/>
</dbReference>
<evidence type="ECO:0000256" key="7">
    <source>
        <dbReference type="SAM" id="Phobius"/>
    </source>
</evidence>
<keyword evidence="2 7" id="KW-0812">Transmembrane</keyword>
<evidence type="ECO:0000256" key="5">
    <source>
        <dbReference type="ARBA" id="ARBA00023180"/>
    </source>
</evidence>
<dbReference type="InterPro" id="IPR015919">
    <property type="entry name" value="Cadherin-like_sf"/>
</dbReference>
<dbReference type="EMBL" id="JADWDJ010000007">
    <property type="protein sequence ID" value="KAG5278392.1"/>
    <property type="molecule type" value="Genomic_DNA"/>
</dbReference>
<keyword evidence="4 7" id="KW-0472">Membrane</keyword>
<name>A0AAV6GYB9_9TELE</name>
<evidence type="ECO:0000259" key="8">
    <source>
        <dbReference type="PROSITE" id="PS50268"/>
    </source>
</evidence>
<evidence type="ECO:0000256" key="2">
    <source>
        <dbReference type="ARBA" id="ARBA00022692"/>
    </source>
</evidence>
<feature type="transmembrane region" description="Helical" evidence="7">
    <location>
        <begin position="355"/>
        <end position="375"/>
    </location>
</feature>
<dbReference type="GO" id="GO:0005886">
    <property type="term" value="C:plasma membrane"/>
    <property type="evidence" value="ECO:0007669"/>
    <property type="project" value="TreeGrafter"/>
</dbReference>
<keyword evidence="10" id="KW-1185">Reference proteome</keyword>
<dbReference type="InterPro" id="IPR002126">
    <property type="entry name" value="Cadherin-like_dom"/>
</dbReference>
<dbReference type="PROSITE" id="PS50268">
    <property type="entry name" value="CADHERIN_2"/>
    <property type="match status" value="2"/>
</dbReference>
<evidence type="ECO:0000313" key="10">
    <source>
        <dbReference type="Proteomes" id="UP000823561"/>
    </source>
</evidence>
<protein>
    <recommendedName>
        <fullName evidence="8">Cadherin domain-containing protein</fullName>
    </recommendedName>
</protein>
<keyword evidence="6" id="KW-0106">Calcium</keyword>
<dbReference type="SMART" id="SM00112">
    <property type="entry name" value="CA"/>
    <property type="match status" value="2"/>
</dbReference>
<evidence type="ECO:0000313" key="9">
    <source>
        <dbReference type="EMBL" id="KAG5278392.1"/>
    </source>
</evidence>
<evidence type="ECO:0000256" key="1">
    <source>
        <dbReference type="ARBA" id="ARBA00004167"/>
    </source>
</evidence>
<gene>
    <name evidence="9" type="ORF">AALO_G00098480</name>
</gene>
<feature type="domain" description="Cadherin" evidence="8">
    <location>
        <begin position="144"/>
        <end position="259"/>
    </location>
</feature>
<evidence type="ECO:0000256" key="4">
    <source>
        <dbReference type="ARBA" id="ARBA00023136"/>
    </source>
</evidence>
<dbReference type="AlphaFoldDB" id="A0AAV6GYB9"/>
<evidence type="ECO:0000256" key="3">
    <source>
        <dbReference type="ARBA" id="ARBA00022989"/>
    </source>
</evidence>
<proteinExistence type="predicted"/>